<reference evidence="7" key="1">
    <citation type="journal article" date="2010" name="PLoS ONE">
        <title>The complete genome sequence of Cupriavidus metallidurans strain CH34, a master survivalist in harsh and anthropogenic environments.</title>
        <authorList>
            <person name="Janssen P.J."/>
            <person name="Van Houdt R."/>
            <person name="Moors H."/>
            <person name="Monsieurs P."/>
            <person name="Morin N."/>
            <person name="Michaux A."/>
            <person name="Benotmane M.A."/>
            <person name="Leys N."/>
            <person name="Vallaeys T."/>
            <person name="Lapidus A."/>
            <person name="Monchy S."/>
            <person name="Medigue C."/>
            <person name="Taghavi S."/>
            <person name="McCorkle S."/>
            <person name="Dunn J."/>
            <person name="van der Lelie D."/>
            <person name="Mergeay M."/>
        </authorList>
    </citation>
    <scope>NUCLEOTIDE SEQUENCE [LARGE SCALE GENOMIC DNA]</scope>
    <source>
        <strain evidence="7">ATCC 43123 / DSM 2839 / NBRC 102507 / CH34</strain>
    </source>
</reference>
<dbReference type="SUPFAM" id="SSF46785">
    <property type="entry name" value="Winged helix' DNA-binding domain"/>
    <property type="match status" value="1"/>
</dbReference>
<dbReference type="InterPro" id="IPR050397">
    <property type="entry name" value="Env_Response_Regulators"/>
</dbReference>
<keyword evidence="3" id="KW-0804">Transcription</keyword>
<keyword evidence="7" id="KW-1185">Reference proteome</keyword>
<dbReference type="InterPro" id="IPR014710">
    <property type="entry name" value="RmlC-like_jellyroll"/>
</dbReference>
<dbReference type="InterPro" id="IPR012318">
    <property type="entry name" value="HTH_CRP"/>
</dbReference>
<dbReference type="Proteomes" id="UP000002429">
    <property type="component" value="Chromosome"/>
</dbReference>
<dbReference type="PROSITE" id="PS51063">
    <property type="entry name" value="HTH_CRP_2"/>
    <property type="match status" value="1"/>
</dbReference>
<evidence type="ECO:0000259" key="4">
    <source>
        <dbReference type="PROSITE" id="PS50042"/>
    </source>
</evidence>
<accession>Q1LRX7</accession>
<dbReference type="Pfam" id="PF13545">
    <property type="entry name" value="HTH_Crp_2"/>
    <property type="match status" value="1"/>
</dbReference>
<keyword evidence="2" id="KW-0238">DNA-binding</keyword>
<dbReference type="PROSITE" id="PS50042">
    <property type="entry name" value="CNMP_BINDING_3"/>
    <property type="match status" value="1"/>
</dbReference>
<sequence>MCWQRPVPRDRKIADAIPRGCHADDNSGLIPTIEMTATNNDFIDRCAWATNLSPEQRARVKRVTTVREYTQGEYVCHKGEMAEHWLGVVEGVVKITTVSPSGKSVTFTGVPTGGWFGEGAVLKHEIRKYDVMALRRSRIAFIPIETFQWLLDTSLPFTRFLLMQLNDRLGQFIAAVEYERLLDIDSRVARAVSSLFNESLYPGIGTTLEISQEEIGLLAGISRQRANQALKVLEQQGLVRVDYGVIEALDLEGLRQYGE</sequence>
<dbReference type="Gene3D" id="2.60.120.10">
    <property type="entry name" value="Jelly Rolls"/>
    <property type="match status" value="1"/>
</dbReference>
<dbReference type="STRING" id="266264.Rmet_0213"/>
<dbReference type="AlphaFoldDB" id="Q1LRX7"/>
<dbReference type="eggNOG" id="COG0664">
    <property type="taxonomic scope" value="Bacteria"/>
</dbReference>
<dbReference type="GO" id="GO:0003700">
    <property type="term" value="F:DNA-binding transcription factor activity"/>
    <property type="evidence" value="ECO:0007669"/>
    <property type="project" value="TreeGrafter"/>
</dbReference>
<protein>
    <submittedName>
        <fullName evidence="6">Transcriptional regulator, CRP-family</fullName>
    </submittedName>
</protein>
<evidence type="ECO:0000256" key="2">
    <source>
        <dbReference type="ARBA" id="ARBA00023125"/>
    </source>
</evidence>
<dbReference type="SMART" id="SM00100">
    <property type="entry name" value="cNMP"/>
    <property type="match status" value="1"/>
</dbReference>
<dbReference type="InterPro" id="IPR018490">
    <property type="entry name" value="cNMP-bd_dom_sf"/>
</dbReference>
<evidence type="ECO:0000259" key="5">
    <source>
        <dbReference type="PROSITE" id="PS51063"/>
    </source>
</evidence>
<keyword evidence="1" id="KW-0805">Transcription regulation</keyword>
<dbReference type="InterPro" id="IPR036388">
    <property type="entry name" value="WH-like_DNA-bd_sf"/>
</dbReference>
<evidence type="ECO:0000256" key="3">
    <source>
        <dbReference type="ARBA" id="ARBA00023163"/>
    </source>
</evidence>
<organism evidence="6 7">
    <name type="scientific">Cupriavidus metallidurans (strain ATCC 43123 / DSM 2839 / NBRC 102507 / CH34)</name>
    <name type="common">Ralstonia metallidurans</name>
    <dbReference type="NCBI Taxonomy" id="266264"/>
    <lineage>
        <taxon>Bacteria</taxon>
        <taxon>Pseudomonadati</taxon>
        <taxon>Pseudomonadota</taxon>
        <taxon>Betaproteobacteria</taxon>
        <taxon>Burkholderiales</taxon>
        <taxon>Burkholderiaceae</taxon>
        <taxon>Cupriavidus</taxon>
    </lineage>
</organism>
<feature type="domain" description="HTH crp-type" evidence="5">
    <location>
        <begin position="182"/>
        <end position="252"/>
    </location>
</feature>
<dbReference type="GO" id="GO:0003677">
    <property type="term" value="F:DNA binding"/>
    <property type="evidence" value="ECO:0007669"/>
    <property type="project" value="UniProtKB-KW"/>
</dbReference>
<dbReference type="CDD" id="cd00038">
    <property type="entry name" value="CAP_ED"/>
    <property type="match status" value="1"/>
</dbReference>
<dbReference type="Gene3D" id="1.10.10.10">
    <property type="entry name" value="Winged helix-like DNA-binding domain superfamily/Winged helix DNA-binding domain"/>
    <property type="match status" value="1"/>
</dbReference>
<dbReference type="GO" id="GO:0005829">
    <property type="term" value="C:cytosol"/>
    <property type="evidence" value="ECO:0007669"/>
    <property type="project" value="TreeGrafter"/>
</dbReference>
<dbReference type="PANTHER" id="PTHR24567">
    <property type="entry name" value="CRP FAMILY TRANSCRIPTIONAL REGULATORY PROTEIN"/>
    <property type="match status" value="1"/>
</dbReference>
<dbReference type="KEGG" id="rme:Rmet_0213"/>
<dbReference type="SUPFAM" id="SSF51206">
    <property type="entry name" value="cAMP-binding domain-like"/>
    <property type="match status" value="1"/>
</dbReference>
<dbReference type="InterPro" id="IPR036390">
    <property type="entry name" value="WH_DNA-bd_sf"/>
</dbReference>
<name>Q1LRX7_CUPMC</name>
<dbReference type="EMBL" id="CP000352">
    <property type="protein sequence ID" value="ABF07099.1"/>
    <property type="molecule type" value="Genomic_DNA"/>
</dbReference>
<evidence type="ECO:0000313" key="6">
    <source>
        <dbReference type="EMBL" id="ABF07099.1"/>
    </source>
</evidence>
<dbReference type="InterPro" id="IPR000595">
    <property type="entry name" value="cNMP-bd_dom"/>
</dbReference>
<dbReference type="PANTHER" id="PTHR24567:SF68">
    <property type="entry name" value="DNA-BINDING TRANSCRIPTIONAL DUAL REGULATOR CRP"/>
    <property type="match status" value="1"/>
</dbReference>
<proteinExistence type="predicted"/>
<evidence type="ECO:0000256" key="1">
    <source>
        <dbReference type="ARBA" id="ARBA00023015"/>
    </source>
</evidence>
<evidence type="ECO:0000313" key="7">
    <source>
        <dbReference type="Proteomes" id="UP000002429"/>
    </source>
</evidence>
<feature type="domain" description="Cyclic nucleotide-binding" evidence="4">
    <location>
        <begin position="48"/>
        <end position="168"/>
    </location>
</feature>
<dbReference type="Pfam" id="PF00027">
    <property type="entry name" value="cNMP_binding"/>
    <property type="match status" value="1"/>
</dbReference>
<gene>
    <name evidence="6" type="primary">crp1</name>
    <name evidence="6" type="ordered locus">Rmet_0213</name>
</gene>
<dbReference type="HOGENOM" id="CLU_075053_1_1_4"/>